<evidence type="ECO:0000256" key="3">
    <source>
        <dbReference type="ARBA" id="ARBA00022723"/>
    </source>
</evidence>
<dbReference type="Gene3D" id="3.40.50.1000">
    <property type="entry name" value="HAD superfamily/HAD-like"/>
    <property type="match status" value="1"/>
</dbReference>
<protein>
    <submittedName>
        <fullName evidence="6">Haloacid dehalogenase superfamily, subfamily IA, variant 3 with third motif having DD or ED</fullName>
    </submittedName>
</protein>
<name>A0A0K6H003_9NEIS</name>
<evidence type="ECO:0000256" key="5">
    <source>
        <dbReference type="ARBA" id="ARBA00023277"/>
    </source>
</evidence>
<dbReference type="PANTHER" id="PTHR46193:SF18">
    <property type="entry name" value="HEXITOL PHOSPHATASE B"/>
    <property type="match status" value="1"/>
</dbReference>
<evidence type="ECO:0000313" key="6">
    <source>
        <dbReference type="EMBL" id="CUA84318.1"/>
    </source>
</evidence>
<proteinExistence type="inferred from homology"/>
<sequence>MNPAWQATIFDLDGLMVDTESLGTASLSAAARSLGVALAPQWLDDLVGLSTTRTLAYLCEHLPERTARAVYETSRSGYRRQLEEAEIPLRPGILPLLDWLADMTLPRAVATSTQRVLADLKLQRTGLDRYFPVSVAGDEVPATKPAPDLYLKAAACLGVPPVHCIALEDSPVGAEAALAAGMRVIIVPDMVQPSPSLARQALAVCPSLHEAYEVLRGLR</sequence>
<dbReference type="Proteomes" id="UP000243535">
    <property type="component" value="Unassembled WGS sequence"/>
</dbReference>
<dbReference type="SFLD" id="SFLDG01129">
    <property type="entry name" value="C1.5:_HAD__Beta-PGM__Phosphata"/>
    <property type="match status" value="1"/>
</dbReference>
<dbReference type="PANTHER" id="PTHR46193">
    <property type="entry name" value="6-PHOSPHOGLUCONATE PHOSPHATASE"/>
    <property type="match status" value="1"/>
</dbReference>
<evidence type="ECO:0000256" key="1">
    <source>
        <dbReference type="ARBA" id="ARBA00001946"/>
    </source>
</evidence>
<dbReference type="InterPro" id="IPR051600">
    <property type="entry name" value="Beta-PGM-like"/>
</dbReference>
<dbReference type="NCBIfam" id="TIGR01509">
    <property type="entry name" value="HAD-SF-IA-v3"/>
    <property type="match status" value="1"/>
</dbReference>
<dbReference type="GO" id="GO:0046872">
    <property type="term" value="F:metal ion binding"/>
    <property type="evidence" value="ECO:0007669"/>
    <property type="project" value="UniProtKB-KW"/>
</dbReference>
<evidence type="ECO:0000313" key="7">
    <source>
        <dbReference type="Proteomes" id="UP000243535"/>
    </source>
</evidence>
<keyword evidence="4" id="KW-0460">Magnesium</keyword>
<dbReference type="InterPro" id="IPR023214">
    <property type="entry name" value="HAD_sf"/>
</dbReference>
<comment type="similarity">
    <text evidence="2">Belongs to the HAD-like hydrolase superfamily. CbbY/CbbZ/Gph/YieH family.</text>
</comment>
<accession>A0A0K6H003</accession>
<dbReference type="OrthoDB" id="9800058at2"/>
<dbReference type="InterPro" id="IPR006439">
    <property type="entry name" value="HAD-SF_hydro_IA"/>
</dbReference>
<keyword evidence="5" id="KW-0119">Carbohydrate metabolism</keyword>
<dbReference type="EMBL" id="CYHA01000004">
    <property type="protein sequence ID" value="CUA84318.1"/>
    <property type="molecule type" value="Genomic_DNA"/>
</dbReference>
<comment type="cofactor">
    <cofactor evidence="1">
        <name>Mg(2+)</name>
        <dbReference type="ChEBI" id="CHEBI:18420"/>
    </cofactor>
</comment>
<dbReference type="Gene3D" id="1.10.150.240">
    <property type="entry name" value="Putative phosphatase, domain 2"/>
    <property type="match status" value="1"/>
</dbReference>
<dbReference type="AlphaFoldDB" id="A0A0K6H003"/>
<dbReference type="SFLD" id="SFLDS00003">
    <property type="entry name" value="Haloacid_Dehalogenase"/>
    <property type="match status" value="1"/>
</dbReference>
<evidence type="ECO:0000256" key="4">
    <source>
        <dbReference type="ARBA" id="ARBA00022842"/>
    </source>
</evidence>
<dbReference type="InterPro" id="IPR023198">
    <property type="entry name" value="PGP-like_dom2"/>
</dbReference>
<evidence type="ECO:0000256" key="2">
    <source>
        <dbReference type="ARBA" id="ARBA00006171"/>
    </source>
</evidence>
<organism evidence="6 7">
    <name type="scientific">Gulbenkiania indica</name>
    <dbReference type="NCBI Taxonomy" id="375574"/>
    <lineage>
        <taxon>Bacteria</taxon>
        <taxon>Pseudomonadati</taxon>
        <taxon>Pseudomonadota</taxon>
        <taxon>Betaproteobacteria</taxon>
        <taxon>Neisseriales</taxon>
        <taxon>Chromobacteriaceae</taxon>
        <taxon>Gulbenkiania</taxon>
    </lineage>
</organism>
<gene>
    <name evidence="6" type="ORF">Ga0061063_2050</name>
</gene>
<dbReference type="InterPro" id="IPR036412">
    <property type="entry name" value="HAD-like_sf"/>
</dbReference>
<dbReference type="Pfam" id="PF13419">
    <property type="entry name" value="HAD_2"/>
    <property type="match status" value="1"/>
</dbReference>
<reference evidence="7" key="1">
    <citation type="submission" date="2015-08" db="EMBL/GenBank/DDBJ databases">
        <authorList>
            <person name="Varghese N."/>
        </authorList>
    </citation>
    <scope>NUCLEOTIDE SEQUENCE [LARGE SCALE GENOMIC DNA]</scope>
    <source>
        <strain evidence="7">DSM 17901</strain>
    </source>
</reference>
<keyword evidence="3" id="KW-0479">Metal-binding</keyword>
<dbReference type="STRING" id="375574.GCA_001418035_01840"/>
<keyword evidence="7" id="KW-1185">Reference proteome</keyword>
<dbReference type="InterPro" id="IPR041492">
    <property type="entry name" value="HAD_2"/>
</dbReference>
<dbReference type="RefSeq" id="WP_055434077.1">
    <property type="nucleotide sequence ID" value="NZ_CYHA01000004.1"/>
</dbReference>
<dbReference type="SUPFAM" id="SSF56784">
    <property type="entry name" value="HAD-like"/>
    <property type="match status" value="1"/>
</dbReference>
<dbReference type="GO" id="GO:0003824">
    <property type="term" value="F:catalytic activity"/>
    <property type="evidence" value="ECO:0007669"/>
    <property type="project" value="UniProtKB-ARBA"/>
</dbReference>